<dbReference type="GO" id="GO:0003676">
    <property type="term" value="F:nucleic acid binding"/>
    <property type="evidence" value="ECO:0007669"/>
    <property type="project" value="InterPro"/>
</dbReference>
<dbReference type="InterPro" id="IPR036397">
    <property type="entry name" value="RNaseH_sf"/>
</dbReference>
<evidence type="ECO:0000313" key="3">
    <source>
        <dbReference type="Proteomes" id="UP000095767"/>
    </source>
</evidence>
<dbReference type="Proteomes" id="UP000095767">
    <property type="component" value="Unassembled WGS sequence"/>
</dbReference>
<name>A0A1E5V8X7_9POAL</name>
<dbReference type="Gene3D" id="3.30.420.10">
    <property type="entry name" value="Ribonuclease H-like superfamily/Ribonuclease H"/>
    <property type="match status" value="2"/>
</dbReference>
<accession>A0A1E5V8X7</accession>
<dbReference type="SUPFAM" id="SSF53098">
    <property type="entry name" value="Ribonuclease H-like"/>
    <property type="match status" value="1"/>
</dbReference>
<feature type="non-terminal residue" evidence="2">
    <location>
        <position position="1"/>
    </location>
</feature>
<evidence type="ECO:0000259" key="1">
    <source>
        <dbReference type="PROSITE" id="PS50822"/>
    </source>
</evidence>
<keyword evidence="3" id="KW-1185">Reference proteome</keyword>
<feature type="domain" description="Piwi" evidence="1">
    <location>
        <begin position="1"/>
        <end position="197"/>
    </location>
</feature>
<dbReference type="InterPro" id="IPR003165">
    <property type="entry name" value="Piwi"/>
</dbReference>
<gene>
    <name evidence="2" type="ORF">BAE44_0017400</name>
</gene>
<proteinExistence type="predicted"/>
<protein>
    <submittedName>
        <fullName evidence="2">Protein argonaute 18</fullName>
    </submittedName>
</protein>
<dbReference type="SMART" id="SM00950">
    <property type="entry name" value="Piwi"/>
    <property type="match status" value="1"/>
</dbReference>
<dbReference type="PANTHER" id="PTHR22891">
    <property type="entry name" value="EUKARYOTIC TRANSLATION INITIATION FACTOR 2C"/>
    <property type="match status" value="1"/>
</dbReference>
<dbReference type="PROSITE" id="PS50822">
    <property type="entry name" value="PIWI"/>
    <property type="match status" value="1"/>
</dbReference>
<comment type="caution">
    <text evidence="2">The sequence shown here is derived from an EMBL/GenBank/DDBJ whole genome shotgun (WGS) entry which is preliminary data.</text>
</comment>
<dbReference type="OrthoDB" id="10252740at2759"/>
<dbReference type="AlphaFoldDB" id="A0A1E5V8X7"/>
<reference evidence="2 3" key="1">
    <citation type="submission" date="2016-09" db="EMBL/GenBank/DDBJ databases">
        <title>The draft genome of Dichanthelium oligosanthes: A C3 panicoid grass species.</title>
        <authorList>
            <person name="Studer A.J."/>
            <person name="Schnable J.C."/>
            <person name="Brutnell T.P."/>
        </authorList>
    </citation>
    <scope>NUCLEOTIDE SEQUENCE [LARGE SCALE GENOMIC DNA]</scope>
    <source>
        <strain evidence="3">cv. Kellogg 1175</strain>
        <tissue evidence="2">Leaf</tissue>
    </source>
</reference>
<evidence type="ECO:0000313" key="2">
    <source>
        <dbReference type="EMBL" id="OEL21581.1"/>
    </source>
</evidence>
<dbReference type="Pfam" id="PF02171">
    <property type="entry name" value="Piwi"/>
    <property type="match status" value="2"/>
</dbReference>
<dbReference type="EMBL" id="LWDX02047593">
    <property type="protein sequence ID" value="OEL21581.1"/>
    <property type="molecule type" value="Genomic_DNA"/>
</dbReference>
<dbReference type="InterPro" id="IPR012337">
    <property type="entry name" value="RNaseH-like_sf"/>
</dbReference>
<sequence length="271" mass="29988">LLAILPDENGSLYGNVKRIYETDIGLVSQCCRRSNVFTKSNQILANIAIKINAKAGGRNSVFDDAQKSLPVVSNKPAIIFGAHVTHPSAIDHSATSIASVVASQDWHEVVKYNGVVSAQGHHDEIISGLKDIVMELLHAFEKGSNKKPEQLIFYRDGVSEGQFTQVLEKEIPEIEKAWKALYDNEKPQITFIVVQKSEICHPAETDFFLCGHVEIKGPSRPVQYLVLRDDNNFTADELQGLTNNLCYTYASCPRSLSIGMSFFSAFSDNLV</sequence>
<dbReference type="STRING" id="888268.A0A1E5V8X7"/>
<organism evidence="2 3">
    <name type="scientific">Dichanthelium oligosanthes</name>
    <dbReference type="NCBI Taxonomy" id="888268"/>
    <lineage>
        <taxon>Eukaryota</taxon>
        <taxon>Viridiplantae</taxon>
        <taxon>Streptophyta</taxon>
        <taxon>Embryophyta</taxon>
        <taxon>Tracheophyta</taxon>
        <taxon>Spermatophyta</taxon>
        <taxon>Magnoliopsida</taxon>
        <taxon>Liliopsida</taxon>
        <taxon>Poales</taxon>
        <taxon>Poaceae</taxon>
        <taxon>PACMAD clade</taxon>
        <taxon>Panicoideae</taxon>
        <taxon>Panicodae</taxon>
        <taxon>Paniceae</taxon>
        <taxon>Dichantheliinae</taxon>
        <taxon>Dichanthelium</taxon>
    </lineage>
</organism>
<dbReference type="Gene3D" id="3.40.50.2300">
    <property type="match status" value="1"/>
</dbReference>